<reference evidence="1" key="1">
    <citation type="submission" date="2023-03" db="EMBL/GenBank/DDBJ databases">
        <title>Chromosome-level genomes of two armyworms, Mythimna separata and Mythimna loreyi, provide insights into the biosynthesis and reception of sex pheromones.</title>
        <authorList>
            <person name="Zhao H."/>
        </authorList>
    </citation>
    <scope>NUCLEOTIDE SEQUENCE</scope>
    <source>
        <strain evidence="1">BeijingLab</strain>
    </source>
</reference>
<dbReference type="Proteomes" id="UP001231649">
    <property type="component" value="Chromosome 6"/>
</dbReference>
<evidence type="ECO:0000313" key="2">
    <source>
        <dbReference type="Proteomes" id="UP001231649"/>
    </source>
</evidence>
<organism evidence="1 2">
    <name type="scientific">Mythimna loreyi</name>
    <dbReference type="NCBI Taxonomy" id="667449"/>
    <lineage>
        <taxon>Eukaryota</taxon>
        <taxon>Metazoa</taxon>
        <taxon>Ecdysozoa</taxon>
        <taxon>Arthropoda</taxon>
        <taxon>Hexapoda</taxon>
        <taxon>Insecta</taxon>
        <taxon>Pterygota</taxon>
        <taxon>Neoptera</taxon>
        <taxon>Endopterygota</taxon>
        <taxon>Lepidoptera</taxon>
        <taxon>Glossata</taxon>
        <taxon>Ditrysia</taxon>
        <taxon>Noctuoidea</taxon>
        <taxon>Noctuidae</taxon>
        <taxon>Noctuinae</taxon>
        <taxon>Hadenini</taxon>
        <taxon>Mythimna</taxon>
    </lineage>
</organism>
<keyword evidence="2" id="KW-1185">Reference proteome</keyword>
<name>A0ACC2R2Y8_9NEOP</name>
<evidence type="ECO:0000313" key="1">
    <source>
        <dbReference type="EMBL" id="KAJ8731733.1"/>
    </source>
</evidence>
<comment type="caution">
    <text evidence="1">The sequence shown here is derived from an EMBL/GenBank/DDBJ whole genome shotgun (WGS) entry which is preliminary data.</text>
</comment>
<accession>A0ACC2R2Y8</accession>
<proteinExistence type="predicted"/>
<sequence>MLLTSAFLVFLCAGSSYGVLHDIYTGEPASKCLLKQYEESNFTSTCVIDVKPCNPNDWSRIDGTCNNLKHPGKGAYFEPFTRILAPHFHNGYDSRKAVSGEDLPRERHVRVQLLGEAISSHPLFNHNLPGFAAFKFLDIGSIHDVENMLFNTTWCCQKAHMNDRACTPNIVADDDPVFRYSNIRCMNSTRPLTYQDFGCTRDAVPSMLKKTTTFFDQSQIYNAKGKGDAVIRSFKKGKLLVEEEHGTLFPPNGPTAKCPNNRVPEETRCFENYPNVFAIYTIWFVRLHNYVCDKLAEVNPCWDDDKLFYTARDICTAYSNQMYFGEWFPETQGRNNVLKAGIITNENGFRDLYDETQVPEATIEYFYIKRWFHLLQESTAKMYDKNGNYVSDFPLLNTTFRTGVIANNIVSFTKTTYLPCHAQDGTLSFDVANHGLPGVQLALDIPAGDLNKGRHFGIAPYIDYVNHFTGIQITSFEDLKRFIEPKYIELLESLYKDVRNIDLLAGLWCSKPMKGGHIPELLAHFLNDAWRRAVRSDRHWYERQNRPHAFTLAQLKQIRKATMSLLMCSVGDGVTEVPKKGFLRITKKNPLVPCSKIPQINYGVWADDACSSYGVLHDIYTGEPATKDLLKHYEDSKSTSTCVIDVKPCDANDWSRVDGTCNNLKHPGKGAYFAPFTRILAPHFHNGYDSRKAVSGEDLPRERHVRVQLLGEAISSHPLFNHNLPGFAAFKFLDIGSIHDVENMLFNTTWCCQKAHMNDRACTPNIVADDDRVFRYSNIRCMNSTRPLTYQDFGCTREAVPSMIKKTTTFFDQSQIYNAKGKGDVVIRSFKKGKLLVEEEHGTLFPPNGPTAKCPNNRVPEETRCFENYPNVFAIYTIWFVRLHNFVCDKLAEVNPCWDDDKLFYTARDICTAYSNQMYFGEWFPETQGRNNVLKAGIITNENGFRDLYDETQVPEATIEYFYIKRWFHLLQESTAKMYDKNGNYVSDFPLLNTTFRTGVIANNIVSFTKTTYLPCHAQDGTLSFDVANHGLPGVQLALDIPAGDLNKGRHFGMAPYIDYVYNFTGIQITSFEDLKRFIEPKYIELLESLYKDVRNIDLLAGLWCSKPMKGGHIPELLAHFLNDAWRRAVRSDRHWYERPNRPHAFTWAQLKQIRKATMSLLMCSVGDGVTEVPKKGFLRITKKNPLVPCSKIPQINYGVWADDACKPKPNKRSGRKTRKN</sequence>
<dbReference type="EMBL" id="CM056782">
    <property type="protein sequence ID" value="KAJ8731733.1"/>
    <property type="molecule type" value="Genomic_DNA"/>
</dbReference>
<gene>
    <name evidence="1" type="ORF">PYW08_014463</name>
</gene>
<protein>
    <submittedName>
        <fullName evidence="1">Uncharacterized protein</fullName>
    </submittedName>
</protein>